<dbReference type="RefSeq" id="WP_214296752.1">
    <property type="nucleotide sequence ID" value="NZ_JAHDYS010000003.1"/>
</dbReference>
<keyword evidence="2" id="KW-1185">Reference proteome</keyword>
<organism evidence="1 2">
    <name type="scientific">Pelotalea chapellei</name>
    <dbReference type="NCBI Taxonomy" id="44671"/>
    <lineage>
        <taxon>Bacteria</taxon>
        <taxon>Pseudomonadati</taxon>
        <taxon>Thermodesulfobacteriota</taxon>
        <taxon>Desulfuromonadia</taxon>
        <taxon>Geobacterales</taxon>
        <taxon>Geobacteraceae</taxon>
        <taxon>Pelotalea</taxon>
    </lineage>
</organism>
<dbReference type="Pfam" id="PF11225">
    <property type="entry name" value="DUF3024"/>
    <property type="match status" value="1"/>
</dbReference>
<evidence type="ECO:0000313" key="1">
    <source>
        <dbReference type="EMBL" id="MBT1071046.1"/>
    </source>
</evidence>
<dbReference type="EMBL" id="JAHDYS010000003">
    <property type="protein sequence ID" value="MBT1071046.1"/>
    <property type="molecule type" value="Genomic_DNA"/>
</dbReference>
<protein>
    <submittedName>
        <fullName evidence="1">DUF3024 domain-containing protein</fullName>
    </submittedName>
</protein>
<proteinExistence type="predicted"/>
<dbReference type="Proteomes" id="UP000784128">
    <property type="component" value="Unassembled WGS sequence"/>
</dbReference>
<name>A0ABS5U5V6_9BACT</name>
<comment type="caution">
    <text evidence="1">The sequence shown here is derived from an EMBL/GenBank/DDBJ whole genome shotgun (WGS) entry which is preliminary data.</text>
</comment>
<dbReference type="InterPro" id="IPR021388">
    <property type="entry name" value="DUF3024"/>
</dbReference>
<evidence type="ECO:0000313" key="2">
    <source>
        <dbReference type="Proteomes" id="UP000784128"/>
    </source>
</evidence>
<accession>A0ABS5U5V6</accession>
<gene>
    <name evidence="1" type="ORF">KJB30_04575</name>
</gene>
<reference evidence="1 2" key="1">
    <citation type="submission" date="2021-05" db="EMBL/GenBank/DDBJ databases">
        <title>The draft genome of Geobacter chapellei DSM 13688.</title>
        <authorList>
            <person name="Xu Z."/>
            <person name="Masuda Y."/>
            <person name="Itoh H."/>
            <person name="Senoo K."/>
        </authorList>
    </citation>
    <scope>NUCLEOTIDE SEQUENCE [LARGE SCALE GENOMIC DNA]</scope>
    <source>
        <strain evidence="1 2">DSM 13688</strain>
    </source>
</reference>
<sequence>MALPDNERESVNTLLKRLCSHRITLYKGENVELKYAVSGNKVTLVESRPFFVDPGVWNHIKVAQFEFSPTACTWTLYWYDRKNRRQPYPTGRNRDVLEKLVDEVTKDPTGIFWE</sequence>